<dbReference type="SUPFAM" id="SSF63829">
    <property type="entry name" value="Calcium-dependent phosphotriesterase"/>
    <property type="match status" value="1"/>
</dbReference>
<gene>
    <name evidence="1" type="ORF">D7Z94_07990</name>
</gene>
<dbReference type="PANTHER" id="PTHR24104:SF25">
    <property type="entry name" value="PROTEIN LIN-41"/>
    <property type="match status" value="1"/>
</dbReference>
<dbReference type="OrthoDB" id="9799230at2"/>
<dbReference type="Proteomes" id="UP000276603">
    <property type="component" value="Unassembled WGS sequence"/>
</dbReference>
<dbReference type="InterPro" id="IPR011042">
    <property type="entry name" value="6-blade_b-propeller_TolB-like"/>
</dbReference>
<dbReference type="NCBIfam" id="TIGR01409">
    <property type="entry name" value="TAT_signal_seq"/>
    <property type="match status" value="1"/>
</dbReference>
<dbReference type="GO" id="GO:0008270">
    <property type="term" value="F:zinc ion binding"/>
    <property type="evidence" value="ECO:0007669"/>
    <property type="project" value="UniProtKB-KW"/>
</dbReference>
<reference evidence="1 2" key="1">
    <citation type="submission" date="2018-10" db="EMBL/GenBank/DDBJ databases">
        <title>Ulvibacterium marinum gen. nov., sp. nov., a novel marine bacterium of the family Flavobacteriaceae, isolated from a culture of the green alga Ulva prolifera.</title>
        <authorList>
            <person name="Zhang Z."/>
        </authorList>
    </citation>
    <scope>NUCLEOTIDE SEQUENCE [LARGE SCALE GENOMIC DNA]</scope>
    <source>
        <strain evidence="1 2">CCMM003</strain>
    </source>
</reference>
<keyword evidence="2" id="KW-1185">Reference proteome</keyword>
<dbReference type="AlphaFoldDB" id="A0A3B0C8I2"/>
<accession>A0A3B0C8I2</accession>
<evidence type="ECO:0000313" key="1">
    <source>
        <dbReference type="EMBL" id="RKN80891.1"/>
    </source>
</evidence>
<dbReference type="RefSeq" id="WP_120711047.1">
    <property type="nucleotide sequence ID" value="NZ_RBCJ01000002.1"/>
</dbReference>
<dbReference type="PROSITE" id="PS51318">
    <property type="entry name" value="TAT"/>
    <property type="match status" value="1"/>
</dbReference>
<proteinExistence type="predicted"/>
<dbReference type="Gene3D" id="2.120.10.30">
    <property type="entry name" value="TolB, C-terminal domain"/>
    <property type="match status" value="1"/>
</dbReference>
<comment type="caution">
    <text evidence="1">The sequence shown here is derived from an EMBL/GenBank/DDBJ whole genome shotgun (WGS) entry which is preliminary data.</text>
</comment>
<dbReference type="InterPro" id="IPR050952">
    <property type="entry name" value="TRIM-NHL_E3_ligases"/>
</dbReference>
<evidence type="ECO:0000313" key="2">
    <source>
        <dbReference type="Proteomes" id="UP000276603"/>
    </source>
</evidence>
<organism evidence="1 2">
    <name type="scientific">Ulvibacterium marinum</name>
    <dbReference type="NCBI Taxonomy" id="2419782"/>
    <lineage>
        <taxon>Bacteria</taxon>
        <taxon>Pseudomonadati</taxon>
        <taxon>Bacteroidota</taxon>
        <taxon>Flavobacteriia</taxon>
        <taxon>Flavobacteriales</taxon>
        <taxon>Flavobacteriaceae</taxon>
        <taxon>Ulvibacterium</taxon>
    </lineage>
</organism>
<dbReference type="InterPro" id="IPR019546">
    <property type="entry name" value="TAT_signal_bac_arc"/>
</dbReference>
<name>A0A3B0C8I2_9FLAO</name>
<sequence length="368" mass="41739">MESRRDFLKKTTMAGTAMATLPSFAFGIVKNRLPEDEIIGHGDFRYKVQKDWAKMTVGHNPILNCHEMQMDSKGRLIMLGDHTDNNVLVFDKSGKLLDYWGTRYPGGHGLTLHDEGGEDMLYIVDCGWFQDRSGKWTKQSGMVSKTTVDGRLLFMLPDPRTIGVYSKDQDYLPTETAIGPNGDIYVTDGYGSDYILQFNAKGEFIRKWGGHDHEDENLNLRNAHGVTVDYRNKENPVLIVTSRATNSFKFFTLNGQYIKTVELPGAFICRPVMDDSNIYSGVCWSQTREGKDYVRDTGFVTILDKDNKVVSNPGGEAPQYKNGKLQKMYQSKTPIFNHGHDVCVDEDKNVYVCQWNAHHTPPIKLERV</sequence>
<dbReference type="PANTHER" id="PTHR24104">
    <property type="entry name" value="E3 UBIQUITIN-PROTEIN LIGASE NHLRC1-RELATED"/>
    <property type="match status" value="1"/>
</dbReference>
<protein>
    <submittedName>
        <fullName evidence="1">Twin-arginine translocation signal domain-containing protein</fullName>
    </submittedName>
</protein>
<dbReference type="InterPro" id="IPR006311">
    <property type="entry name" value="TAT_signal"/>
</dbReference>
<dbReference type="EMBL" id="RBCJ01000002">
    <property type="protein sequence ID" value="RKN80891.1"/>
    <property type="molecule type" value="Genomic_DNA"/>
</dbReference>